<keyword evidence="1" id="KW-0808">Transferase</keyword>
<dbReference type="Gene3D" id="3.90.550.10">
    <property type="entry name" value="Spore Coat Polysaccharide Biosynthesis Protein SpsA, Chain A"/>
    <property type="match status" value="1"/>
</dbReference>
<dbReference type="SUPFAM" id="SSF53448">
    <property type="entry name" value="Nucleotide-diphospho-sugar transferases"/>
    <property type="match status" value="1"/>
</dbReference>
<evidence type="ECO:0000313" key="1">
    <source>
        <dbReference type="EMBL" id="AZA61538.1"/>
    </source>
</evidence>
<evidence type="ECO:0000313" key="4">
    <source>
        <dbReference type="Proteomes" id="UP000269076"/>
    </source>
</evidence>
<evidence type="ECO:0000313" key="3">
    <source>
        <dbReference type="Proteomes" id="UP000254282"/>
    </source>
</evidence>
<gene>
    <name evidence="1" type="ORF">EG340_11025</name>
    <name evidence="2" type="ORF">NCTC13532_02487</name>
</gene>
<evidence type="ECO:0000313" key="2">
    <source>
        <dbReference type="EMBL" id="SUX46927.1"/>
    </source>
</evidence>
<organism evidence="2 3">
    <name type="scientific">Chryseobacterium indoltheticum</name>
    <dbReference type="NCBI Taxonomy" id="254"/>
    <lineage>
        <taxon>Bacteria</taxon>
        <taxon>Pseudomonadati</taxon>
        <taxon>Bacteroidota</taxon>
        <taxon>Flavobacteriia</taxon>
        <taxon>Flavobacteriales</taxon>
        <taxon>Weeksellaceae</taxon>
        <taxon>Chryseobacterium group</taxon>
        <taxon>Chryseobacterium</taxon>
    </lineage>
</organism>
<dbReference type="GO" id="GO:0016740">
    <property type="term" value="F:transferase activity"/>
    <property type="evidence" value="ECO:0007669"/>
    <property type="project" value="UniProtKB-KW"/>
</dbReference>
<dbReference type="InterPro" id="IPR029044">
    <property type="entry name" value="Nucleotide-diphossugar_trans"/>
</dbReference>
<proteinExistence type="predicted"/>
<reference evidence="2 3" key="1">
    <citation type="submission" date="2018-06" db="EMBL/GenBank/DDBJ databases">
        <authorList>
            <consortium name="Pathogen Informatics"/>
            <person name="Doyle S."/>
        </authorList>
    </citation>
    <scope>NUCLEOTIDE SEQUENCE [LARGE SCALE GENOMIC DNA]</scope>
    <source>
        <strain evidence="2 3">NCTC13532</strain>
    </source>
</reference>
<dbReference type="AlphaFoldDB" id="A0A381FK89"/>
<dbReference type="Proteomes" id="UP000269076">
    <property type="component" value="Chromosome"/>
</dbReference>
<accession>A0A381FK89</accession>
<dbReference type="EMBL" id="CP033928">
    <property type="protein sequence ID" value="AZA61538.1"/>
    <property type="molecule type" value="Genomic_DNA"/>
</dbReference>
<reference evidence="1 4" key="2">
    <citation type="submission" date="2018-11" db="EMBL/GenBank/DDBJ databases">
        <title>Proposal to divide the Flavobacteriaceae and reorganize its genera based on Amino Acid Identity values calculated from whole genome sequences.</title>
        <authorList>
            <person name="Nicholson A.C."/>
            <person name="Gulvik C.A."/>
            <person name="Whitney A.M."/>
            <person name="Humrighouse B.W."/>
            <person name="Bell M."/>
            <person name="Holmes B."/>
            <person name="Steigerwalt A."/>
            <person name="Villarma A."/>
            <person name="Sheth M."/>
            <person name="Batra D."/>
            <person name="Pryor J."/>
            <person name="Bernardet J.-F."/>
            <person name="Hugo C."/>
            <person name="Kampfer P."/>
            <person name="Newman J."/>
            <person name="Mcquiston J.R."/>
        </authorList>
    </citation>
    <scope>NUCLEOTIDE SEQUENCE [LARGE SCALE GENOMIC DNA]</scope>
    <source>
        <strain evidence="1 4">G0211</strain>
    </source>
</reference>
<dbReference type="CDD" id="cd00761">
    <property type="entry name" value="Glyco_tranf_GTA_type"/>
    <property type="match status" value="1"/>
</dbReference>
<dbReference type="Proteomes" id="UP000254282">
    <property type="component" value="Unassembled WGS sequence"/>
</dbReference>
<sequence length="267" mass="31818">MIQRLKNYCKYLFYKYSVLTNSLLKNQRKNPLSIPVIIINFNQLHYLEELISFLLRRKFENIIIIDNQSSYPPLLEYYNSIKNQVTIHYLSENLGHKVFYLKPELFNKYAKGYYFLTDADIVPSENLPENFPSKMLTILDKYFRAITKVGIALRIDDIHDSFPLKNEVLSWEKQFWMKELEPQIFKAEIDTTFALYKPSYFLREYKDFIKGIRMGGLYTSRHGGWYKDANNLTEEELYYQSTANSSSSWNFDNSGKMNEAYIKSYKK</sequence>
<protein>
    <submittedName>
        <fullName evidence="1">Glycosyltransferase family 2 protein</fullName>
    </submittedName>
</protein>
<name>A0A381FK89_9FLAO</name>
<dbReference type="EMBL" id="UFVR01000004">
    <property type="protein sequence ID" value="SUX46927.1"/>
    <property type="molecule type" value="Genomic_DNA"/>
</dbReference>